<dbReference type="HOGENOM" id="CLU_2288052_0_0_5"/>
<comment type="catalytic activity">
    <reaction evidence="4">
        <text>a 2'-deoxycytidine in DNA + S-adenosyl-L-methionine = a 5-methyl-2'-deoxycytidine in DNA + S-adenosyl-L-homocysteine + H(+)</text>
        <dbReference type="Rhea" id="RHEA:13681"/>
        <dbReference type="Rhea" id="RHEA-COMP:11369"/>
        <dbReference type="Rhea" id="RHEA-COMP:11370"/>
        <dbReference type="ChEBI" id="CHEBI:15378"/>
        <dbReference type="ChEBI" id="CHEBI:57856"/>
        <dbReference type="ChEBI" id="CHEBI:59789"/>
        <dbReference type="ChEBI" id="CHEBI:85452"/>
        <dbReference type="ChEBI" id="CHEBI:85454"/>
        <dbReference type="EC" id="2.1.1.37"/>
    </reaction>
</comment>
<dbReference type="InterPro" id="IPR029063">
    <property type="entry name" value="SAM-dependent_MTases_sf"/>
</dbReference>
<reference evidence="5 6" key="1">
    <citation type="journal article" date="2009" name="Mol. Plant Microbe Interact.">
        <title>Complete genome sequence of citrus huanglongbing bacterium, 'Candidatus Liberibacter asiaticus' obtained through metagenomics.</title>
        <authorList>
            <person name="Duan Y."/>
            <person name="Zhou L."/>
            <person name="Hall D.G."/>
            <person name="Li W."/>
            <person name="Doddapaneni H."/>
            <person name="Lin H."/>
            <person name="Liu L."/>
            <person name="Vahling C.M."/>
            <person name="Gabriel D.W."/>
            <person name="Williams K.P."/>
            <person name="Dickerman A."/>
            <person name="Sun Y."/>
            <person name="Gottwald T."/>
        </authorList>
    </citation>
    <scope>NUCLEOTIDE SEQUENCE [LARGE SCALE GENOMIC DNA]</scope>
    <source>
        <strain evidence="6">psy62</strain>
    </source>
</reference>
<name>C6XF38_LIBAP</name>
<accession>C6XF38</accession>
<protein>
    <submittedName>
        <fullName evidence="5">DNA-methyltransferase MKpn2kI</fullName>
    </submittedName>
</protein>
<reference evidence="5 6" key="2">
    <citation type="journal article" date="2011" name="Appl. Environ. Microbiol.">
        <title>Diversity and plasticity of the intracellular plant pathogen and insect symbiont, 'Candidatus Liberibacter asiaticus', revealed by hyper variable prophage genes with intragenic tandem repeats.</title>
        <authorList>
            <person name="Zhou L."/>
            <person name="Powell C.A."/>
            <person name="Hoffman M.T."/>
            <person name="Li W."/>
            <person name="Fan G."/>
            <person name="Liu B."/>
            <person name="Lin H."/>
            <person name="Duan Y."/>
        </authorList>
    </citation>
    <scope>NUCLEOTIDE SEQUENCE [LARGE SCALE GENOMIC DNA]</scope>
    <source>
        <strain evidence="6">psy62</strain>
    </source>
</reference>
<dbReference type="OrthoDB" id="9813719at2"/>
<keyword evidence="2 5" id="KW-0808">Transferase</keyword>
<evidence type="ECO:0000313" key="5">
    <source>
        <dbReference type="EMBL" id="ACT56990.2"/>
    </source>
</evidence>
<dbReference type="STRING" id="537021.CLIBASIA_02020"/>
<dbReference type="EMBL" id="CP001677">
    <property type="protein sequence ID" value="ACT56990.2"/>
    <property type="molecule type" value="Genomic_DNA"/>
</dbReference>
<dbReference type="eggNOG" id="COG0270">
    <property type="taxonomic scope" value="Bacteria"/>
</dbReference>
<evidence type="ECO:0000313" key="6">
    <source>
        <dbReference type="Proteomes" id="UP000002744"/>
    </source>
</evidence>
<evidence type="ECO:0000256" key="2">
    <source>
        <dbReference type="ARBA" id="ARBA00022679"/>
    </source>
</evidence>
<keyword evidence="3" id="KW-0680">Restriction system</keyword>
<dbReference type="GO" id="GO:0032259">
    <property type="term" value="P:methylation"/>
    <property type="evidence" value="ECO:0007669"/>
    <property type="project" value="UniProtKB-KW"/>
</dbReference>
<dbReference type="KEGG" id="las:CLIBASIA_02020"/>
<proteinExistence type="predicted"/>
<evidence type="ECO:0000256" key="3">
    <source>
        <dbReference type="ARBA" id="ARBA00022747"/>
    </source>
</evidence>
<evidence type="ECO:0000256" key="4">
    <source>
        <dbReference type="ARBA" id="ARBA00047422"/>
    </source>
</evidence>
<dbReference type="Proteomes" id="UP000002744">
    <property type="component" value="Chromosome"/>
</dbReference>
<sequence length="101" mass="11599">MKACDFGVPQRRERLYIIDFLNPSVEFKFPTPLGIKPRLGDILEEHIDDKSTISNKLWEGHQKRKENNKIAGKGFGYGLFFENSATTNTLSARYYKDGSEI</sequence>
<dbReference type="SUPFAM" id="SSF53335">
    <property type="entry name" value="S-adenosyl-L-methionine-dependent methyltransferases"/>
    <property type="match status" value="1"/>
</dbReference>
<dbReference type="GO" id="GO:0009307">
    <property type="term" value="P:DNA restriction-modification system"/>
    <property type="evidence" value="ECO:0007669"/>
    <property type="project" value="UniProtKB-KW"/>
</dbReference>
<keyword evidence="1 5" id="KW-0489">Methyltransferase</keyword>
<dbReference type="REBASE" id="21450">
    <property type="entry name" value="M.Las62ORF2015P"/>
</dbReference>
<evidence type="ECO:0000256" key="1">
    <source>
        <dbReference type="ARBA" id="ARBA00022603"/>
    </source>
</evidence>
<dbReference type="AlphaFoldDB" id="C6XF38"/>
<organism evidence="5 6">
    <name type="scientific">Liberibacter asiaticus (strain psy62)</name>
    <dbReference type="NCBI Taxonomy" id="537021"/>
    <lineage>
        <taxon>Bacteria</taxon>
        <taxon>Pseudomonadati</taxon>
        <taxon>Pseudomonadota</taxon>
        <taxon>Alphaproteobacteria</taxon>
        <taxon>Hyphomicrobiales</taxon>
        <taxon>Rhizobiaceae</taxon>
        <taxon>Liberibacter</taxon>
    </lineage>
</organism>
<dbReference type="GO" id="GO:0003886">
    <property type="term" value="F:DNA (cytosine-5-)-methyltransferase activity"/>
    <property type="evidence" value="ECO:0007669"/>
    <property type="project" value="UniProtKB-EC"/>
</dbReference>
<dbReference type="Gene3D" id="3.90.120.30">
    <property type="match status" value="1"/>
</dbReference>
<dbReference type="InterPro" id="IPR001525">
    <property type="entry name" value="C5_MeTfrase"/>
</dbReference>
<gene>
    <name evidence="5" type="ordered locus">CLIBASIA_02020</name>
</gene>
<dbReference type="Pfam" id="PF00145">
    <property type="entry name" value="DNA_methylase"/>
    <property type="match status" value="1"/>
</dbReference>